<dbReference type="PANTHER" id="PTHR46481:SF10">
    <property type="entry name" value="ZINC FINGER BED DOMAIN-CONTAINING PROTEIN 39"/>
    <property type="match status" value="1"/>
</dbReference>
<dbReference type="SUPFAM" id="SSF140996">
    <property type="entry name" value="Hermes dimerisation domain"/>
    <property type="match status" value="1"/>
</dbReference>
<sequence length="614" mass="70647">MNISPSLNIHDVIGLDSSSNPTDLQRIASSPCSPSSSSSSSTSSSNIPRSFPHLSAESITSNLKFCKKDWIIVDKKDKKSGCWKCFGIPARKLDGKKNEIYDKFVSCKHCYVTYTYSSSTRNMNKHMQIYDGFNPNQTHFITSTGINPLQLIKKSTSSSSSNKNLASHKQKMANLLNEWICSNIRPLSIVEDTGFKKIIEEGALIGYNCGPIKAESILSSRQTVSRQIKSNASIGREKMQHVLLKAARERCLVLSPDIWSDSYRQQSYLGCTAHWIDDNWKLHSFEIFCIPFNTPNKKAPNVLKVLKEGLSIYNLISYMRDIIWVSDPHRVNNVLERLFFQSEKKKKKKKNQQLIDEVREEDEDEKMSDSEQSGEDNDDNPMDLQQRPPTNQRRQHHQQKTINATLYIVSGKVNHLTILKSEIPPGPKRVITLIVSVKQLVKYVKLINLNQALEDKKSPRLVQSTVVRWLSMSNCLEALLRSYLPLNEIFDERQLDKKRLENINIFLLEKIIEFLKPWKHISKRLQTTNIPSIHVVIPGIESVKASLEWMSNDTKLSNEREYTKQEMIIFDAFDNDTQSEDNNNNRSIKRRSAEANQALRIMQRYYEEENEQDD</sequence>
<accession>A0A816PMM7</accession>
<evidence type="ECO:0008006" key="9">
    <source>
        <dbReference type="Google" id="ProtNLM"/>
    </source>
</evidence>
<evidence type="ECO:0000313" key="8">
    <source>
        <dbReference type="Proteomes" id="UP000663824"/>
    </source>
</evidence>
<evidence type="ECO:0000313" key="7">
    <source>
        <dbReference type="EMBL" id="CAF2050238.1"/>
    </source>
</evidence>
<evidence type="ECO:0000256" key="5">
    <source>
        <dbReference type="ARBA" id="ARBA00023242"/>
    </source>
</evidence>
<dbReference type="GO" id="GO:0008270">
    <property type="term" value="F:zinc ion binding"/>
    <property type="evidence" value="ECO:0007669"/>
    <property type="project" value="UniProtKB-KW"/>
</dbReference>
<comment type="caution">
    <text evidence="7">The sequence shown here is derived from an EMBL/GenBank/DDBJ whole genome shotgun (WGS) entry which is preliminary data.</text>
</comment>
<keyword evidence="4" id="KW-0862">Zinc</keyword>
<feature type="region of interest" description="Disordered" evidence="6">
    <location>
        <begin position="574"/>
        <end position="593"/>
    </location>
</feature>
<evidence type="ECO:0000256" key="3">
    <source>
        <dbReference type="ARBA" id="ARBA00022771"/>
    </source>
</evidence>
<dbReference type="PANTHER" id="PTHR46481">
    <property type="entry name" value="ZINC FINGER BED DOMAIN-CONTAINING PROTEIN 4"/>
    <property type="match status" value="1"/>
</dbReference>
<feature type="region of interest" description="Disordered" evidence="6">
    <location>
        <begin position="21"/>
        <end position="47"/>
    </location>
</feature>
<dbReference type="Proteomes" id="UP000663824">
    <property type="component" value="Unassembled WGS sequence"/>
</dbReference>
<organism evidence="7 8">
    <name type="scientific">Rotaria magnacalcarata</name>
    <dbReference type="NCBI Taxonomy" id="392030"/>
    <lineage>
        <taxon>Eukaryota</taxon>
        <taxon>Metazoa</taxon>
        <taxon>Spiralia</taxon>
        <taxon>Gnathifera</taxon>
        <taxon>Rotifera</taxon>
        <taxon>Eurotatoria</taxon>
        <taxon>Bdelloidea</taxon>
        <taxon>Philodinida</taxon>
        <taxon>Philodinidae</taxon>
        <taxon>Rotaria</taxon>
    </lineage>
</organism>
<dbReference type="AlphaFoldDB" id="A0A816PMM7"/>
<feature type="region of interest" description="Disordered" evidence="6">
    <location>
        <begin position="350"/>
        <end position="398"/>
    </location>
</feature>
<evidence type="ECO:0000256" key="1">
    <source>
        <dbReference type="ARBA" id="ARBA00004123"/>
    </source>
</evidence>
<keyword evidence="5" id="KW-0539">Nucleus</keyword>
<evidence type="ECO:0000256" key="2">
    <source>
        <dbReference type="ARBA" id="ARBA00022723"/>
    </source>
</evidence>
<evidence type="ECO:0000256" key="6">
    <source>
        <dbReference type="SAM" id="MobiDB-lite"/>
    </source>
</evidence>
<dbReference type="GO" id="GO:0005634">
    <property type="term" value="C:nucleus"/>
    <property type="evidence" value="ECO:0007669"/>
    <property type="project" value="UniProtKB-SubCell"/>
</dbReference>
<feature type="compositionally biased region" description="Acidic residues" evidence="6">
    <location>
        <begin position="358"/>
        <end position="381"/>
    </location>
</feature>
<dbReference type="SUPFAM" id="SSF53098">
    <property type="entry name" value="Ribonuclease H-like"/>
    <property type="match status" value="1"/>
</dbReference>
<feature type="compositionally biased region" description="Low complexity" evidence="6">
    <location>
        <begin position="29"/>
        <end position="47"/>
    </location>
</feature>
<dbReference type="Gene3D" id="1.10.10.1070">
    <property type="entry name" value="Zinc finger, BED domain-containing"/>
    <property type="match status" value="1"/>
</dbReference>
<comment type="subcellular location">
    <subcellularLocation>
        <location evidence="1">Nucleus</location>
    </subcellularLocation>
</comment>
<reference evidence="7" key="1">
    <citation type="submission" date="2021-02" db="EMBL/GenBank/DDBJ databases">
        <authorList>
            <person name="Nowell W R."/>
        </authorList>
    </citation>
    <scope>NUCLEOTIDE SEQUENCE</scope>
</reference>
<keyword evidence="3" id="KW-0863">Zinc-finger</keyword>
<name>A0A816PMM7_9BILA</name>
<dbReference type="EMBL" id="CAJNRE010005854">
    <property type="protein sequence ID" value="CAF2050238.1"/>
    <property type="molecule type" value="Genomic_DNA"/>
</dbReference>
<protein>
    <recommendedName>
        <fullName evidence="9">BED-type domain-containing protein</fullName>
    </recommendedName>
</protein>
<dbReference type="InterPro" id="IPR052035">
    <property type="entry name" value="ZnF_BED_domain_contain"/>
</dbReference>
<evidence type="ECO:0000256" key="4">
    <source>
        <dbReference type="ARBA" id="ARBA00022833"/>
    </source>
</evidence>
<gene>
    <name evidence="7" type="ORF">MBJ925_LOCUS12869</name>
</gene>
<keyword evidence="2" id="KW-0479">Metal-binding</keyword>
<dbReference type="InterPro" id="IPR012337">
    <property type="entry name" value="RNaseH-like_sf"/>
</dbReference>
<proteinExistence type="predicted"/>